<dbReference type="STRING" id="529704.SAMN02927913_1444"/>
<dbReference type="GO" id="GO:0008311">
    <property type="term" value="F:double-stranded DNA 3'-5' DNA exonuclease activity"/>
    <property type="evidence" value="ECO:0007669"/>
    <property type="project" value="InterPro"/>
</dbReference>
<feature type="binding site" evidence="6">
    <location>
        <position position="247"/>
    </location>
    <ligand>
        <name>Mg(2+)</name>
        <dbReference type="ChEBI" id="CHEBI:18420"/>
        <label>1</label>
    </ligand>
</feature>
<feature type="active site" description="Proton acceptor" evidence="5">
    <location>
        <position position="247"/>
    </location>
</feature>
<evidence type="ECO:0000256" key="1">
    <source>
        <dbReference type="ARBA" id="ARBA00007092"/>
    </source>
</evidence>
<reference evidence="9 10" key="1">
    <citation type="submission" date="2016-10" db="EMBL/GenBank/DDBJ databases">
        <authorList>
            <person name="de Groot N.N."/>
        </authorList>
    </citation>
    <scope>NUCLEOTIDE SEQUENCE [LARGE SCALE GENOMIC DNA]</scope>
    <source>
        <strain evidence="9 10">DSM 26515</strain>
    </source>
</reference>
<dbReference type="Gene3D" id="3.60.10.10">
    <property type="entry name" value="Endonuclease/exonuclease/phosphatase"/>
    <property type="match status" value="1"/>
</dbReference>
<dbReference type="GO" id="GO:0046872">
    <property type="term" value="F:metal ion binding"/>
    <property type="evidence" value="ECO:0007669"/>
    <property type="project" value="UniProtKB-KW"/>
</dbReference>
<feature type="binding site" evidence="6">
    <location>
        <position position="7"/>
    </location>
    <ligand>
        <name>Mg(2+)</name>
        <dbReference type="ChEBI" id="CHEBI:18420"/>
        <label>1</label>
    </ligand>
</feature>
<dbReference type="PROSITE" id="PS00726">
    <property type="entry name" value="AP_NUCLEASE_F1_1"/>
    <property type="match status" value="1"/>
</dbReference>
<dbReference type="NCBIfam" id="TIGR00633">
    <property type="entry name" value="xth"/>
    <property type="match status" value="1"/>
</dbReference>
<evidence type="ECO:0000256" key="4">
    <source>
        <dbReference type="ARBA" id="ARBA00022842"/>
    </source>
</evidence>
<feature type="site" description="Transition state stabilizer" evidence="7">
    <location>
        <position position="148"/>
    </location>
</feature>
<dbReference type="CDD" id="cd09086">
    <property type="entry name" value="ExoIII-like_AP-endo"/>
    <property type="match status" value="1"/>
</dbReference>
<evidence type="ECO:0000313" key="10">
    <source>
        <dbReference type="Proteomes" id="UP000199420"/>
    </source>
</evidence>
<dbReference type="AlphaFoldDB" id="A0A1H6SUM2"/>
<dbReference type="InterPro" id="IPR004808">
    <property type="entry name" value="AP_endonuc_1"/>
</dbReference>
<dbReference type="GO" id="GO:0004519">
    <property type="term" value="F:endonuclease activity"/>
    <property type="evidence" value="ECO:0007669"/>
    <property type="project" value="InterPro"/>
</dbReference>
<evidence type="ECO:0000259" key="8">
    <source>
        <dbReference type="Pfam" id="PF03372"/>
    </source>
</evidence>
<dbReference type="InterPro" id="IPR005135">
    <property type="entry name" value="Endo/exonuclease/phosphatase"/>
</dbReference>
<gene>
    <name evidence="9" type="ORF">SAMN04487997_1529</name>
</gene>
<evidence type="ECO:0000256" key="6">
    <source>
        <dbReference type="PIRSR" id="PIRSR604808-2"/>
    </source>
</evidence>
<dbReference type="GO" id="GO:0006281">
    <property type="term" value="P:DNA repair"/>
    <property type="evidence" value="ECO:0007669"/>
    <property type="project" value="InterPro"/>
</dbReference>
<dbReference type="Proteomes" id="UP000199420">
    <property type="component" value="Unassembled WGS sequence"/>
</dbReference>
<sequence length="256" mass="28632">MKIASWNVNSLKVRLPQLTQWMADAQPDIVALQETKLEDGKFPVDELAAAGYRAVFSGQKTYNGVAILARGHTPTDVVTDIPGLDDPQRRILAATVGDLRVIDLYVVNGKAVGDPKYGYKLDWLAKVREFLAREHERHPHLVVLGDFNIAPEDRDVHDPVAWHDSVLCSVPEREALGAITGLGLHDSFRLFEQDAGHHSWWDYRQAAFRRNLGLRIDLILLGDALKGTARAAAIDRVPRTWERPSDHTPVTLDLDI</sequence>
<dbReference type="PANTHER" id="PTHR43250:SF2">
    <property type="entry name" value="EXODEOXYRIBONUCLEASE III"/>
    <property type="match status" value="1"/>
</dbReference>
<dbReference type="InterPro" id="IPR020847">
    <property type="entry name" value="AP_endonuclease_F1_BS"/>
</dbReference>
<dbReference type="GO" id="GO:0003677">
    <property type="term" value="F:DNA binding"/>
    <property type="evidence" value="ECO:0007669"/>
    <property type="project" value="InterPro"/>
</dbReference>
<evidence type="ECO:0000256" key="2">
    <source>
        <dbReference type="ARBA" id="ARBA00022723"/>
    </source>
</evidence>
<keyword evidence="3" id="KW-0378">Hydrolase</keyword>
<evidence type="ECO:0000256" key="5">
    <source>
        <dbReference type="PIRSR" id="PIRSR604808-1"/>
    </source>
</evidence>
<comment type="cofactor">
    <cofactor evidence="6">
        <name>Mg(2+)</name>
        <dbReference type="ChEBI" id="CHEBI:18420"/>
    </cofactor>
    <cofactor evidence="6">
        <name>Mn(2+)</name>
        <dbReference type="ChEBI" id="CHEBI:29035"/>
    </cofactor>
    <text evidence="6">Probably binds two magnesium or manganese ions per subunit.</text>
</comment>
<feature type="binding site" evidence="6">
    <location>
        <position position="146"/>
    </location>
    <ligand>
        <name>Mg(2+)</name>
        <dbReference type="ChEBI" id="CHEBI:18420"/>
        <label>1</label>
    </ligand>
</feature>
<evidence type="ECO:0000313" key="9">
    <source>
        <dbReference type="EMBL" id="SEI70576.1"/>
    </source>
</evidence>
<feature type="domain" description="Endonuclease/exonuclease/phosphatase" evidence="8">
    <location>
        <begin position="4"/>
        <end position="247"/>
    </location>
</feature>
<keyword evidence="6" id="KW-0464">Manganese</keyword>
<name>A0A1H6SUM2_9GAMM</name>
<dbReference type="NCBIfam" id="TIGR00195">
    <property type="entry name" value="exoDNase_III"/>
    <property type="match status" value="1"/>
</dbReference>
<evidence type="ECO:0000256" key="3">
    <source>
        <dbReference type="ARBA" id="ARBA00022801"/>
    </source>
</evidence>
<feature type="site" description="Interaction with DNA substrate" evidence="7">
    <location>
        <position position="247"/>
    </location>
</feature>
<keyword evidence="2 6" id="KW-0479">Metal-binding</keyword>
<comment type="similarity">
    <text evidence="1">Belongs to the DNA repair enzymes AP/ExoA family.</text>
</comment>
<feature type="active site" evidence="5">
    <location>
        <position position="105"/>
    </location>
</feature>
<dbReference type="PROSITE" id="PS51435">
    <property type="entry name" value="AP_NUCLEASE_F1_4"/>
    <property type="match status" value="1"/>
</dbReference>
<dbReference type="OrthoDB" id="9803914at2"/>
<protein>
    <submittedName>
        <fullName evidence="9">Exodeoxyribonuclease-3</fullName>
    </submittedName>
</protein>
<feature type="binding site" evidence="6">
    <location>
        <position position="148"/>
    </location>
    <ligand>
        <name>Mg(2+)</name>
        <dbReference type="ChEBI" id="CHEBI:18420"/>
        <label>1</label>
    </ligand>
</feature>
<dbReference type="PANTHER" id="PTHR43250">
    <property type="entry name" value="EXODEOXYRIBONUCLEASE III"/>
    <property type="match status" value="1"/>
</dbReference>
<keyword evidence="10" id="KW-1185">Reference proteome</keyword>
<dbReference type="InterPro" id="IPR037493">
    <property type="entry name" value="ExoIII-like"/>
</dbReference>
<organism evidence="9 10">
    <name type="scientific">Frateuria terrea</name>
    <dbReference type="NCBI Taxonomy" id="529704"/>
    <lineage>
        <taxon>Bacteria</taxon>
        <taxon>Pseudomonadati</taxon>
        <taxon>Pseudomonadota</taxon>
        <taxon>Gammaproteobacteria</taxon>
        <taxon>Lysobacterales</taxon>
        <taxon>Rhodanobacteraceae</taxon>
        <taxon>Frateuria</taxon>
    </lineage>
</organism>
<proteinExistence type="inferred from homology"/>
<dbReference type="SUPFAM" id="SSF56219">
    <property type="entry name" value="DNase I-like"/>
    <property type="match status" value="1"/>
</dbReference>
<dbReference type="RefSeq" id="WP_091335330.1">
    <property type="nucleotide sequence ID" value="NZ_FNYC01000002.1"/>
</dbReference>
<dbReference type="EMBL" id="FNYC01000002">
    <property type="protein sequence ID" value="SEI70576.1"/>
    <property type="molecule type" value="Genomic_DNA"/>
</dbReference>
<feature type="site" description="Important for catalytic activity" evidence="7">
    <location>
        <position position="217"/>
    </location>
</feature>
<keyword evidence="4 6" id="KW-0460">Magnesium</keyword>
<feature type="binding site" evidence="6">
    <location>
        <position position="34"/>
    </location>
    <ligand>
        <name>Mg(2+)</name>
        <dbReference type="ChEBI" id="CHEBI:18420"/>
        <label>1</label>
    </ligand>
</feature>
<accession>A0A1H6SUM2</accession>
<evidence type="ECO:0000256" key="7">
    <source>
        <dbReference type="PIRSR" id="PIRSR604808-3"/>
    </source>
</evidence>
<feature type="active site" description="Proton donor/acceptor" evidence="5">
    <location>
        <position position="146"/>
    </location>
</feature>
<feature type="binding site" evidence="6">
    <location>
        <position position="246"/>
    </location>
    <ligand>
        <name>Mg(2+)</name>
        <dbReference type="ChEBI" id="CHEBI:18420"/>
        <label>1</label>
    </ligand>
</feature>
<dbReference type="Pfam" id="PF03372">
    <property type="entry name" value="Exo_endo_phos"/>
    <property type="match status" value="1"/>
</dbReference>
<dbReference type="InterPro" id="IPR036691">
    <property type="entry name" value="Endo/exonu/phosph_ase_sf"/>
</dbReference>